<dbReference type="InterPro" id="IPR006115">
    <property type="entry name" value="6PGDH_NADP-bd"/>
</dbReference>
<evidence type="ECO:0008006" key="8">
    <source>
        <dbReference type="Google" id="ProtNLM"/>
    </source>
</evidence>
<dbReference type="Gene3D" id="1.10.1040.10">
    <property type="entry name" value="N-(1-d-carboxylethyl)-l-norvaline Dehydrogenase, domain 2"/>
    <property type="match status" value="1"/>
</dbReference>
<dbReference type="AlphaFoldDB" id="A0A2S6N4J7"/>
<dbReference type="InterPro" id="IPR008927">
    <property type="entry name" value="6-PGluconate_DH-like_C_sf"/>
</dbReference>
<dbReference type="EMBL" id="NHRY01000225">
    <property type="protein sequence ID" value="PPQ29530.1"/>
    <property type="molecule type" value="Genomic_DNA"/>
</dbReference>
<keyword evidence="1" id="KW-0560">Oxidoreductase</keyword>
<comment type="caution">
    <text evidence="6">The sequence shown here is derived from an EMBL/GenBank/DDBJ whole genome shotgun (WGS) entry which is preliminary data.</text>
</comment>
<dbReference type="Pfam" id="PF14833">
    <property type="entry name" value="NAD_binding_11"/>
    <property type="match status" value="1"/>
</dbReference>
<dbReference type="Gene3D" id="3.40.50.720">
    <property type="entry name" value="NAD(P)-binding Rossmann-like Domain"/>
    <property type="match status" value="1"/>
</dbReference>
<feature type="domain" description="3-hydroxyisobutyrate dehydrogenase-like NAD-binding" evidence="5">
    <location>
        <begin position="164"/>
        <end position="285"/>
    </location>
</feature>
<dbReference type="PANTHER" id="PTHR22981:SF7">
    <property type="entry name" value="3-HYDROXYISOBUTYRATE DEHYDROGENASE, MITOCHONDRIAL"/>
    <property type="match status" value="1"/>
</dbReference>
<dbReference type="Pfam" id="PF03446">
    <property type="entry name" value="NAD_binding_2"/>
    <property type="match status" value="1"/>
</dbReference>
<keyword evidence="7" id="KW-1185">Reference proteome</keyword>
<reference evidence="6 7" key="1">
    <citation type="journal article" date="2018" name="Arch. Microbiol.">
        <title>New insights into the metabolic potential of the phototrophic purple bacterium Rhodopila globiformis DSM 161(T) from its draft genome sequence and evidence for a vanadium-dependent nitrogenase.</title>
        <authorList>
            <person name="Imhoff J.F."/>
            <person name="Rahn T."/>
            <person name="Kunzel S."/>
            <person name="Neulinger S.C."/>
        </authorList>
    </citation>
    <scope>NUCLEOTIDE SEQUENCE [LARGE SCALE GENOMIC DNA]</scope>
    <source>
        <strain evidence="6 7">DSM 161</strain>
    </source>
</reference>
<keyword evidence="2" id="KW-0520">NAD</keyword>
<dbReference type="SUPFAM" id="SSF48179">
    <property type="entry name" value="6-phosphogluconate dehydrogenase C-terminal domain-like"/>
    <property type="match status" value="1"/>
</dbReference>
<sequence length="297" mass="31182">MEAGFLGTGNMGLPMATRLLDGGHRLTVYDIREAAMQPLLERQARRAFSPRDLADQCEIVFVSLPTLAAFRSVVSGPDGLAAGKAIRLLVNTCTVGVPFLTEIAQAMAAQGIAVVDCPISGGPPGARAGTLSVMVSGDPEAVARLRPMIDLWGRTVTIAGDKPGAAQVLKLTNNILSAVALAATAEAFVMGAKGGLDPEVMLAAINAGSGRNSATESKFPLSVLTRSFDYGAEMHILMKDIDLAIAQGEDLGVPMWVCQAARLVFKHAMHQGAAQEDLTAIVKYIERGAGFEIPKTR</sequence>
<proteinExistence type="predicted"/>
<evidence type="ECO:0000256" key="2">
    <source>
        <dbReference type="ARBA" id="ARBA00023027"/>
    </source>
</evidence>
<protein>
    <recommendedName>
        <fullName evidence="8">Oxidoreductase</fullName>
    </recommendedName>
</protein>
<dbReference type="InterPro" id="IPR036291">
    <property type="entry name" value="NAD(P)-bd_dom_sf"/>
</dbReference>
<feature type="active site" evidence="3">
    <location>
        <position position="170"/>
    </location>
</feature>
<gene>
    <name evidence="6" type="ORF">CCS01_21285</name>
</gene>
<evidence type="ECO:0000313" key="7">
    <source>
        <dbReference type="Proteomes" id="UP000239724"/>
    </source>
</evidence>
<name>A0A2S6N4J7_RHOGL</name>
<accession>A0A2S6N4J7</accession>
<dbReference type="InterPro" id="IPR029154">
    <property type="entry name" value="HIBADH-like_NADP-bd"/>
</dbReference>
<dbReference type="GO" id="GO:0016616">
    <property type="term" value="F:oxidoreductase activity, acting on the CH-OH group of donors, NAD or NADP as acceptor"/>
    <property type="evidence" value="ECO:0007669"/>
    <property type="project" value="TreeGrafter"/>
</dbReference>
<dbReference type="PANTHER" id="PTHR22981">
    <property type="entry name" value="3-HYDROXYISOBUTYRATE DEHYDROGENASE-RELATED"/>
    <property type="match status" value="1"/>
</dbReference>
<dbReference type="SUPFAM" id="SSF51735">
    <property type="entry name" value="NAD(P)-binding Rossmann-fold domains"/>
    <property type="match status" value="1"/>
</dbReference>
<dbReference type="GO" id="GO:0050661">
    <property type="term" value="F:NADP binding"/>
    <property type="evidence" value="ECO:0007669"/>
    <property type="project" value="InterPro"/>
</dbReference>
<evidence type="ECO:0000259" key="5">
    <source>
        <dbReference type="Pfam" id="PF14833"/>
    </source>
</evidence>
<dbReference type="PIRSF" id="PIRSF000103">
    <property type="entry name" value="HIBADH"/>
    <property type="match status" value="1"/>
</dbReference>
<dbReference type="OrthoDB" id="7340804at2"/>
<dbReference type="InterPro" id="IPR015815">
    <property type="entry name" value="HIBADH-related"/>
</dbReference>
<dbReference type="Proteomes" id="UP000239724">
    <property type="component" value="Unassembled WGS sequence"/>
</dbReference>
<evidence type="ECO:0000313" key="6">
    <source>
        <dbReference type="EMBL" id="PPQ29530.1"/>
    </source>
</evidence>
<evidence type="ECO:0000256" key="3">
    <source>
        <dbReference type="PIRSR" id="PIRSR000103-1"/>
    </source>
</evidence>
<dbReference type="RefSeq" id="WP_104520835.1">
    <property type="nucleotide sequence ID" value="NZ_NHRY01000225.1"/>
</dbReference>
<feature type="domain" description="6-phosphogluconate dehydrogenase NADP-binding" evidence="4">
    <location>
        <begin position="4"/>
        <end position="160"/>
    </location>
</feature>
<evidence type="ECO:0000259" key="4">
    <source>
        <dbReference type="Pfam" id="PF03446"/>
    </source>
</evidence>
<dbReference type="InterPro" id="IPR013328">
    <property type="entry name" value="6PGD_dom2"/>
</dbReference>
<evidence type="ECO:0000256" key="1">
    <source>
        <dbReference type="ARBA" id="ARBA00023002"/>
    </source>
</evidence>
<organism evidence="6 7">
    <name type="scientific">Rhodopila globiformis</name>
    <name type="common">Rhodopseudomonas globiformis</name>
    <dbReference type="NCBI Taxonomy" id="1071"/>
    <lineage>
        <taxon>Bacteria</taxon>
        <taxon>Pseudomonadati</taxon>
        <taxon>Pseudomonadota</taxon>
        <taxon>Alphaproteobacteria</taxon>
        <taxon>Acetobacterales</taxon>
        <taxon>Acetobacteraceae</taxon>
        <taxon>Rhodopila</taxon>
    </lineage>
</organism>
<dbReference type="GO" id="GO:0051287">
    <property type="term" value="F:NAD binding"/>
    <property type="evidence" value="ECO:0007669"/>
    <property type="project" value="InterPro"/>
</dbReference>